<accession>A0ABU6R9A7</accession>
<evidence type="ECO:0000313" key="1">
    <source>
        <dbReference type="EMBL" id="MED6120562.1"/>
    </source>
</evidence>
<organism evidence="1 2">
    <name type="scientific">Stylosanthes scabra</name>
    <dbReference type="NCBI Taxonomy" id="79078"/>
    <lineage>
        <taxon>Eukaryota</taxon>
        <taxon>Viridiplantae</taxon>
        <taxon>Streptophyta</taxon>
        <taxon>Embryophyta</taxon>
        <taxon>Tracheophyta</taxon>
        <taxon>Spermatophyta</taxon>
        <taxon>Magnoliopsida</taxon>
        <taxon>eudicotyledons</taxon>
        <taxon>Gunneridae</taxon>
        <taxon>Pentapetalae</taxon>
        <taxon>rosids</taxon>
        <taxon>fabids</taxon>
        <taxon>Fabales</taxon>
        <taxon>Fabaceae</taxon>
        <taxon>Papilionoideae</taxon>
        <taxon>50 kb inversion clade</taxon>
        <taxon>dalbergioids sensu lato</taxon>
        <taxon>Dalbergieae</taxon>
        <taxon>Pterocarpus clade</taxon>
        <taxon>Stylosanthes</taxon>
    </lineage>
</organism>
<dbReference type="Proteomes" id="UP001341840">
    <property type="component" value="Unassembled WGS sequence"/>
</dbReference>
<protein>
    <submittedName>
        <fullName evidence="1">Uncharacterized protein</fullName>
    </submittedName>
</protein>
<dbReference type="EMBL" id="JASCZI010030281">
    <property type="protein sequence ID" value="MED6120562.1"/>
    <property type="molecule type" value="Genomic_DNA"/>
</dbReference>
<gene>
    <name evidence="1" type="ORF">PIB30_021883</name>
</gene>
<keyword evidence="2" id="KW-1185">Reference proteome</keyword>
<reference evidence="1 2" key="1">
    <citation type="journal article" date="2023" name="Plants (Basel)">
        <title>Bridging the Gap: Combining Genomics and Transcriptomics Approaches to Understand Stylosanthes scabra, an Orphan Legume from the Brazilian Caatinga.</title>
        <authorList>
            <person name="Ferreira-Neto J.R.C."/>
            <person name="da Silva M.D."/>
            <person name="Binneck E."/>
            <person name="de Melo N.F."/>
            <person name="da Silva R.H."/>
            <person name="de Melo A.L.T.M."/>
            <person name="Pandolfi V."/>
            <person name="Bustamante F.O."/>
            <person name="Brasileiro-Vidal A.C."/>
            <person name="Benko-Iseppon A.M."/>
        </authorList>
    </citation>
    <scope>NUCLEOTIDE SEQUENCE [LARGE SCALE GENOMIC DNA]</scope>
    <source>
        <tissue evidence="1">Leaves</tissue>
    </source>
</reference>
<sequence>MPCFLELQIQIFLNGFPDSITIGTNDHGVATRTVIGELGVSYGVQQVLSVEVLRSWSDDCLLPLQLFDLSWILWAASGDECHGGGGVVEGKEKSSAHGSKKQRRIGHDVVSSCFMEA</sequence>
<proteinExistence type="predicted"/>
<evidence type="ECO:0000313" key="2">
    <source>
        <dbReference type="Proteomes" id="UP001341840"/>
    </source>
</evidence>
<comment type="caution">
    <text evidence="1">The sequence shown here is derived from an EMBL/GenBank/DDBJ whole genome shotgun (WGS) entry which is preliminary data.</text>
</comment>
<name>A0ABU6R9A7_9FABA</name>